<evidence type="ECO:0000256" key="1">
    <source>
        <dbReference type="ARBA" id="ARBA00009865"/>
    </source>
</evidence>
<evidence type="ECO:0000256" key="4">
    <source>
        <dbReference type="RuleBase" id="RU361187"/>
    </source>
</evidence>
<dbReference type="GO" id="GO:0005975">
    <property type="term" value="P:carbohydrate metabolic process"/>
    <property type="evidence" value="ECO:0007669"/>
    <property type="project" value="InterPro"/>
</dbReference>
<evidence type="ECO:0000313" key="5">
    <source>
        <dbReference type="EMBL" id="AYQ71540.1"/>
    </source>
</evidence>
<keyword evidence="6" id="KW-1185">Reference proteome</keyword>
<accession>A0A3G3JTI3</accession>
<dbReference type="Proteomes" id="UP000269097">
    <property type="component" value="Chromosome"/>
</dbReference>
<evidence type="ECO:0000313" key="6">
    <source>
        <dbReference type="Proteomes" id="UP000269097"/>
    </source>
</evidence>
<dbReference type="GO" id="GO:0004553">
    <property type="term" value="F:hydrolase activity, hydrolyzing O-glycosyl compounds"/>
    <property type="evidence" value="ECO:0007669"/>
    <property type="project" value="InterPro"/>
</dbReference>
<proteinExistence type="inferred from homology"/>
<gene>
    <name evidence="5" type="ORF">EAV92_02435</name>
</gene>
<reference evidence="5 6" key="1">
    <citation type="submission" date="2018-10" db="EMBL/GenBank/DDBJ databases">
        <title>Genome Sequence of Cohnella sp.</title>
        <authorList>
            <person name="Srinivasan S."/>
            <person name="Kim M.K."/>
        </authorList>
    </citation>
    <scope>NUCLEOTIDE SEQUENCE [LARGE SCALE GENOMIC DNA]</scope>
    <source>
        <strain evidence="5 6">18JY8-7</strain>
    </source>
</reference>
<dbReference type="Gene3D" id="2.115.10.20">
    <property type="entry name" value="Glycosyl hydrolase domain, family 43"/>
    <property type="match status" value="1"/>
</dbReference>
<dbReference type="PANTHER" id="PTHR22925">
    <property type="entry name" value="GLYCOSYL HYDROLASE 43 FAMILY MEMBER"/>
    <property type="match status" value="1"/>
</dbReference>
<dbReference type="InterPro" id="IPR006710">
    <property type="entry name" value="Glyco_hydro_43"/>
</dbReference>
<protein>
    <recommendedName>
        <fullName evidence="7">Glycosyl hydrolase family 43</fullName>
    </recommendedName>
</protein>
<dbReference type="RefSeq" id="WP_123039603.1">
    <property type="nucleotide sequence ID" value="NZ_CP033433.1"/>
</dbReference>
<keyword evidence="3 4" id="KW-0326">Glycosidase</keyword>
<organism evidence="5 6">
    <name type="scientific">Cohnella candidum</name>
    <dbReference type="NCBI Taxonomy" id="2674991"/>
    <lineage>
        <taxon>Bacteria</taxon>
        <taxon>Bacillati</taxon>
        <taxon>Bacillota</taxon>
        <taxon>Bacilli</taxon>
        <taxon>Bacillales</taxon>
        <taxon>Paenibacillaceae</taxon>
        <taxon>Cohnella</taxon>
    </lineage>
</organism>
<dbReference type="Pfam" id="PF04616">
    <property type="entry name" value="Glyco_hydro_43"/>
    <property type="match status" value="1"/>
</dbReference>
<comment type="similarity">
    <text evidence="1 4">Belongs to the glycosyl hydrolase 43 family.</text>
</comment>
<evidence type="ECO:0000256" key="3">
    <source>
        <dbReference type="ARBA" id="ARBA00023295"/>
    </source>
</evidence>
<dbReference type="InterPro" id="IPR023296">
    <property type="entry name" value="Glyco_hydro_beta-prop_sf"/>
</dbReference>
<dbReference type="SUPFAM" id="SSF75005">
    <property type="entry name" value="Arabinanase/levansucrase/invertase"/>
    <property type="match status" value="1"/>
</dbReference>
<dbReference type="EMBL" id="CP033433">
    <property type="protein sequence ID" value="AYQ71540.1"/>
    <property type="molecule type" value="Genomic_DNA"/>
</dbReference>
<dbReference type="PANTHER" id="PTHR22925:SF3">
    <property type="entry name" value="GLYCOSYL HYDROLASE FAMILY PROTEIN 43"/>
    <property type="match status" value="1"/>
</dbReference>
<evidence type="ECO:0008006" key="7">
    <source>
        <dbReference type="Google" id="ProtNLM"/>
    </source>
</evidence>
<name>A0A3G3JTI3_9BACL</name>
<dbReference type="CDD" id="cd18826">
    <property type="entry name" value="GH43_CtGH43-like"/>
    <property type="match status" value="1"/>
</dbReference>
<evidence type="ECO:0000256" key="2">
    <source>
        <dbReference type="ARBA" id="ARBA00022801"/>
    </source>
</evidence>
<sequence>MANQSSIRPGQVWLDTEGKRIHAHGGSIITVGDTFYWYGENKEKSTPGSGIWHYGVRCYASKDLYNWEDKGLIIPPDLEDENSSLHPSKFVDRPHIIYNRFTKKYVCWLKIMQPDASQKSTVLVADDILGPYTIVRDGIKPLGMSAGDFDLVVDPHDGKAYYFFERVHSEMIVADLTDDYTDVTGYYSTHFPQPHPPFVREAPAHFYRKGLHYLVTSGTTGYFPNPSEVACSKLYHGPYEVLGNPHVNDASNTSFGSQICSVFKHPHKKDLYIALADRWVTEHVPGNPKTYEEAAERFDQIFNPDKGLDPTVDHFNPVDTSKADFVWLPFRFDGKMAYLDWKDEWRVEDYE</sequence>
<keyword evidence="2 4" id="KW-0378">Hydrolase</keyword>
<dbReference type="AlphaFoldDB" id="A0A3G3JTI3"/>
<dbReference type="KEGG" id="coh:EAV92_02435"/>